<dbReference type="Proteomes" id="UP001163835">
    <property type="component" value="Unassembled WGS sequence"/>
</dbReference>
<accession>A0ACC1TKI4</accession>
<name>A0ACC1TKI4_9AGAR</name>
<proteinExistence type="predicted"/>
<gene>
    <name evidence="1" type="ORF">F5876DRAFT_52203</name>
</gene>
<keyword evidence="2" id="KW-1185">Reference proteome</keyword>
<protein>
    <submittedName>
        <fullName evidence="1">Uncharacterized protein</fullName>
    </submittedName>
</protein>
<sequence>MQPPVLYVLVSVGLNAALIFAHPTAHDRRTDTQSCGQGGPYFDPRASGGSMLDASGGLGEPLNVIISGRSSPDVLDATGKFYNYANAIGFSYECLGFHIGDPQQANLGDGRGWVNQTAVIRQDYGNSVFGTCEESIIGGNHFRYVQSIYPQLSTCALFLAVSIEEEASTNHNIEPNGYDAGRDALVAGAIGERQFDGVKYTTTAQTIEGLLPVGTQGINHNISIDGKVILLTVTIHN</sequence>
<evidence type="ECO:0000313" key="2">
    <source>
        <dbReference type="Proteomes" id="UP001163835"/>
    </source>
</evidence>
<reference evidence="1" key="1">
    <citation type="submission" date="2022-09" db="EMBL/GenBank/DDBJ databases">
        <title>A Global Phylogenomic Analysis of the Shiitake Genus Lentinula.</title>
        <authorList>
            <consortium name="DOE Joint Genome Institute"/>
            <person name="Sierra-Patev S."/>
            <person name="Min B."/>
            <person name="Naranjo-Ortiz M."/>
            <person name="Looney B."/>
            <person name="Konkel Z."/>
            <person name="Slot J.C."/>
            <person name="Sakamoto Y."/>
            <person name="Steenwyk J.L."/>
            <person name="Rokas A."/>
            <person name="Carro J."/>
            <person name="Camarero S."/>
            <person name="Ferreira P."/>
            <person name="Molpeceres G."/>
            <person name="Ruiz-Duenas F.J."/>
            <person name="Serrano A."/>
            <person name="Henrissat B."/>
            <person name="Drula E."/>
            <person name="Hughes K.W."/>
            <person name="Mata J.L."/>
            <person name="Ishikawa N.K."/>
            <person name="Vargas-Isla R."/>
            <person name="Ushijima S."/>
            <person name="Smith C.A."/>
            <person name="Ahrendt S."/>
            <person name="Andreopoulos W."/>
            <person name="He G."/>
            <person name="Labutti K."/>
            <person name="Lipzen A."/>
            <person name="Ng V."/>
            <person name="Riley R."/>
            <person name="Sandor L."/>
            <person name="Barry K."/>
            <person name="Martinez A.T."/>
            <person name="Xiao Y."/>
            <person name="Gibbons J.G."/>
            <person name="Terashima K."/>
            <person name="Grigoriev I.V."/>
            <person name="Hibbett D.S."/>
        </authorList>
    </citation>
    <scope>NUCLEOTIDE SEQUENCE</scope>
    <source>
        <strain evidence="1">TMI1499</strain>
    </source>
</reference>
<dbReference type="EMBL" id="MU795652">
    <property type="protein sequence ID" value="KAJ3805211.1"/>
    <property type="molecule type" value="Genomic_DNA"/>
</dbReference>
<organism evidence="1 2">
    <name type="scientific">Lentinula aff. lateritia</name>
    <dbReference type="NCBI Taxonomy" id="2804960"/>
    <lineage>
        <taxon>Eukaryota</taxon>
        <taxon>Fungi</taxon>
        <taxon>Dikarya</taxon>
        <taxon>Basidiomycota</taxon>
        <taxon>Agaricomycotina</taxon>
        <taxon>Agaricomycetes</taxon>
        <taxon>Agaricomycetidae</taxon>
        <taxon>Agaricales</taxon>
        <taxon>Marasmiineae</taxon>
        <taxon>Omphalotaceae</taxon>
        <taxon>Lentinula</taxon>
    </lineage>
</organism>
<comment type="caution">
    <text evidence="1">The sequence shown here is derived from an EMBL/GenBank/DDBJ whole genome shotgun (WGS) entry which is preliminary data.</text>
</comment>
<evidence type="ECO:0000313" key="1">
    <source>
        <dbReference type="EMBL" id="KAJ3805211.1"/>
    </source>
</evidence>